<feature type="compositionally biased region" description="Polar residues" evidence="6">
    <location>
        <begin position="293"/>
        <end position="303"/>
    </location>
</feature>
<evidence type="ECO:0000256" key="1">
    <source>
        <dbReference type="ARBA" id="ARBA00004141"/>
    </source>
</evidence>
<dbReference type="InterPro" id="IPR052337">
    <property type="entry name" value="SAT4-like"/>
</dbReference>
<feature type="transmembrane region" description="Helical" evidence="7">
    <location>
        <begin position="20"/>
        <end position="40"/>
    </location>
</feature>
<name>A0AAN6LTV6_9PLEO</name>
<comment type="subcellular location">
    <subcellularLocation>
        <location evidence="1">Membrane</location>
        <topology evidence="1">Multi-pass membrane protein</topology>
    </subcellularLocation>
</comment>
<feature type="region of interest" description="Disordered" evidence="6">
    <location>
        <begin position="283"/>
        <end position="314"/>
    </location>
</feature>
<evidence type="ECO:0000256" key="5">
    <source>
        <dbReference type="ARBA" id="ARBA00038359"/>
    </source>
</evidence>
<dbReference type="Pfam" id="PF20684">
    <property type="entry name" value="Fung_rhodopsin"/>
    <property type="match status" value="1"/>
</dbReference>
<evidence type="ECO:0000256" key="6">
    <source>
        <dbReference type="SAM" id="MobiDB-lite"/>
    </source>
</evidence>
<keyword evidence="2 7" id="KW-0812">Transmembrane</keyword>
<dbReference type="PANTHER" id="PTHR33048">
    <property type="entry name" value="PTH11-LIKE INTEGRAL MEMBRANE PROTEIN (AFU_ORTHOLOGUE AFUA_5G11245)"/>
    <property type="match status" value="1"/>
</dbReference>
<feature type="compositionally biased region" description="Basic and acidic residues" evidence="6">
    <location>
        <begin position="304"/>
        <end position="314"/>
    </location>
</feature>
<gene>
    <name evidence="9" type="ORF">GRF29_161g14391</name>
</gene>
<organism evidence="9 10">
    <name type="scientific">Pseudopithomyces chartarum</name>
    <dbReference type="NCBI Taxonomy" id="1892770"/>
    <lineage>
        <taxon>Eukaryota</taxon>
        <taxon>Fungi</taxon>
        <taxon>Dikarya</taxon>
        <taxon>Ascomycota</taxon>
        <taxon>Pezizomycotina</taxon>
        <taxon>Dothideomycetes</taxon>
        <taxon>Pleosporomycetidae</taxon>
        <taxon>Pleosporales</taxon>
        <taxon>Massarineae</taxon>
        <taxon>Didymosphaeriaceae</taxon>
        <taxon>Pseudopithomyces</taxon>
    </lineage>
</organism>
<keyword evidence="3 7" id="KW-1133">Transmembrane helix</keyword>
<accession>A0AAN6LTV6</accession>
<comment type="caution">
    <text evidence="9">The sequence shown here is derived from an EMBL/GenBank/DDBJ whole genome shotgun (WGS) entry which is preliminary data.</text>
</comment>
<feature type="transmembrane region" description="Helical" evidence="7">
    <location>
        <begin position="117"/>
        <end position="141"/>
    </location>
</feature>
<feature type="domain" description="Rhodopsin" evidence="8">
    <location>
        <begin position="121"/>
        <end position="216"/>
    </location>
</feature>
<evidence type="ECO:0000256" key="4">
    <source>
        <dbReference type="ARBA" id="ARBA00023136"/>
    </source>
</evidence>
<comment type="similarity">
    <text evidence="5">Belongs to the SAT4 family.</text>
</comment>
<feature type="transmembrane region" description="Helical" evidence="7">
    <location>
        <begin position="191"/>
        <end position="211"/>
    </location>
</feature>
<keyword evidence="4 7" id="KW-0472">Membrane</keyword>
<reference evidence="9 10" key="1">
    <citation type="submission" date="2021-02" db="EMBL/GenBank/DDBJ databases">
        <title>Genome assembly of Pseudopithomyces chartarum.</title>
        <authorList>
            <person name="Jauregui R."/>
            <person name="Singh J."/>
            <person name="Voisey C."/>
        </authorList>
    </citation>
    <scope>NUCLEOTIDE SEQUENCE [LARGE SCALE GENOMIC DNA]</scope>
    <source>
        <strain evidence="9 10">AGR01</strain>
    </source>
</reference>
<feature type="region of interest" description="Disordered" evidence="6">
    <location>
        <begin position="229"/>
        <end position="268"/>
    </location>
</feature>
<evidence type="ECO:0000256" key="7">
    <source>
        <dbReference type="SAM" id="Phobius"/>
    </source>
</evidence>
<dbReference type="PANTHER" id="PTHR33048:SF42">
    <property type="entry name" value="INTEGRAL MEMBRANE PROTEIN"/>
    <property type="match status" value="1"/>
</dbReference>
<evidence type="ECO:0000259" key="8">
    <source>
        <dbReference type="Pfam" id="PF20684"/>
    </source>
</evidence>
<keyword evidence="10" id="KW-1185">Reference proteome</keyword>
<feature type="compositionally biased region" description="Polar residues" evidence="6">
    <location>
        <begin position="238"/>
        <end position="253"/>
    </location>
</feature>
<dbReference type="InterPro" id="IPR049326">
    <property type="entry name" value="Rhodopsin_dom_fungi"/>
</dbReference>
<proteinExistence type="inferred from homology"/>
<dbReference type="AlphaFoldDB" id="A0AAN6LTV6"/>
<feature type="transmembrane region" description="Helical" evidence="7">
    <location>
        <begin position="86"/>
        <end position="105"/>
    </location>
</feature>
<evidence type="ECO:0000313" key="9">
    <source>
        <dbReference type="EMBL" id="KAK3202066.1"/>
    </source>
</evidence>
<evidence type="ECO:0000256" key="2">
    <source>
        <dbReference type="ARBA" id="ARBA00022692"/>
    </source>
</evidence>
<sequence>MASFDSWISNPEESNGPLMSVVTWCLVSVAGAFLAVRLWIRQHQGQLWFDDCTLTLLLIQVIINQLSINIGYGKHTLDLDLSNVDIMMYYGAAELTIYTVAIAAGKQTIPKGVYFDLFRLTWNAVWSALMDVCLAMLPWQILWGLQMRAAEKIGVGIAMSLGILAGVTSIIRSTYIQNLTAQDVSFESYKAIIWAVAECSMTIVAISIPVLRVVFKQAFNSAIAGYTGHSKASKSRTDPSNAASLQNRTSIRQYSKKTQDMSVSGESAQNVFGSGTRHYVELDDLAVDDQERAMSSSPDAQPDSSERHVPNCPV</sequence>
<dbReference type="Proteomes" id="UP001280581">
    <property type="component" value="Unassembled WGS sequence"/>
</dbReference>
<dbReference type="GO" id="GO:0016020">
    <property type="term" value="C:membrane"/>
    <property type="evidence" value="ECO:0007669"/>
    <property type="project" value="UniProtKB-SubCell"/>
</dbReference>
<evidence type="ECO:0000313" key="10">
    <source>
        <dbReference type="Proteomes" id="UP001280581"/>
    </source>
</evidence>
<evidence type="ECO:0000256" key="3">
    <source>
        <dbReference type="ARBA" id="ARBA00022989"/>
    </source>
</evidence>
<dbReference type="EMBL" id="WVTA01000014">
    <property type="protein sequence ID" value="KAK3202066.1"/>
    <property type="molecule type" value="Genomic_DNA"/>
</dbReference>
<feature type="transmembrane region" description="Helical" evidence="7">
    <location>
        <begin position="153"/>
        <end position="171"/>
    </location>
</feature>
<protein>
    <recommendedName>
        <fullName evidence="8">Rhodopsin domain-containing protein</fullName>
    </recommendedName>
</protein>